<dbReference type="RefSeq" id="WP_074830657.1">
    <property type="nucleotide sequence ID" value="NZ_FOAT01000003.1"/>
</dbReference>
<accession>A0A1H7I243</accession>
<organism evidence="2 3">
    <name type="scientific">Ruminococcus albus</name>
    <dbReference type="NCBI Taxonomy" id="1264"/>
    <lineage>
        <taxon>Bacteria</taxon>
        <taxon>Bacillati</taxon>
        <taxon>Bacillota</taxon>
        <taxon>Clostridia</taxon>
        <taxon>Eubacteriales</taxon>
        <taxon>Oscillospiraceae</taxon>
        <taxon>Ruminococcus</taxon>
    </lineage>
</organism>
<protein>
    <recommendedName>
        <fullName evidence="4">DUF5640 domain-containing protein</fullName>
    </recommendedName>
</protein>
<reference evidence="2 3" key="1">
    <citation type="submission" date="2016-10" db="EMBL/GenBank/DDBJ databases">
        <authorList>
            <person name="de Groot N.N."/>
        </authorList>
    </citation>
    <scope>NUCLEOTIDE SEQUENCE [LARGE SCALE GENOMIC DNA]</scope>
    <source>
        <strain evidence="2 3">KH2T6</strain>
    </source>
</reference>
<proteinExistence type="predicted"/>
<keyword evidence="1" id="KW-0732">Signal</keyword>
<name>A0A1H7I243_RUMAL</name>
<evidence type="ECO:0000256" key="1">
    <source>
        <dbReference type="SAM" id="SignalP"/>
    </source>
</evidence>
<dbReference type="OrthoDB" id="9838648at2"/>
<gene>
    <name evidence="2" type="ORF">SAMN05216469_103181</name>
</gene>
<evidence type="ECO:0000313" key="3">
    <source>
        <dbReference type="Proteomes" id="UP000186015"/>
    </source>
</evidence>
<evidence type="ECO:0008006" key="4">
    <source>
        <dbReference type="Google" id="ProtNLM"/>
    </source>
</evidence>
<feature type="chain" id="PRO_5010252973" description="DUF5640 domain-containing protein" evidence="1">
    <location>
        <begin position="28"/>
        <end position="163"/>
    </location>
</feature>
<dbReference type="EMBL" id="FOAT01000003">
    <property type="protein sequence ID" value="SEK55902.1"/>
    <property type="molecule type" value="Genomic_DNA"/>
</dbReference>
<evidence type="ECO:0000313" key="2">
    <source>
        <dbReference type="EMBL" id="SEK55902.1"/>
    </source>
</evidence>
<dbReference type="Proteomes" id="UP000186015">
    <property type="component" value="Unassembled WGS sequence"/>
</dbReference>
<sequence length="163" mass="18722">MNIKKRITAFSVAVVMMTSIFSMTASADYDDELYINKSATEGDISVEKGSGGDHISLRFYWAYFDKTNIVDGYLHGSQYDNYFTLKSAYRINGRTYDSKSGKNGSDEREVTIKQTGNHFNYEKKVKSKKMDWVNMRGYTYISNKKTCPFSNRADLKITRGEKK</sequence>
<dbReference type="AlphaFoldDB" id="A0A1H7I243"/>
<feature type="signal peptide" evidence="1">
    <location>
        <begin position="1"/>
        <end position="27"/>
    </location>
</feature>